<dbReference type="EMBL" id="JYDQ01000302">
    <property type="protein sequence ID" value="KRY08910.1"/>
    <property type="molecule type" value="Genomic_DNA"/>
</dbReference>
<feature type="transmembrane region" description="Helical" evidence="1">
    <location>
        <begin position="6"/>
        <end position="30"/>
    </location>
</feature>
<evidence type="ECO:0000256" key="1">
    <source>
        <dbReference type="SAM" id="Phobius"/>
    </source>
</evidence>
<proteinExistence type="predicted"/>
<gene>
    <name evidence="2" type="ORF">T12_8794</name>
</gene>
<sequence>LLATRINFLGIIQIFLPICFLTNSFFCFFYQVKPSNRKYPEIYYINMYNI</sequence>
<reference evidence="2 3" key="1">
    <citation type="submission" date="2015-01" db="EMBL/GenBank/DDBJ databases">
        <title>Evolution of Trichinella species and genotypes.</title>
        <authorList>
            <person name="Korhonen P.K."/>
            <person name="Edoardo P."/>
            <person name="Giuseppe L.R."/>
            <person name="Gasser R.B."/>
        </authorList>
    </citation>
    <scope>NUCLEOTIDE SEQUENCE [LARGE SCALE GENOMIC DNA]</scope>
    <source>
        <strain evidence="2">ISS2496</strain>
    </source>
</reference>
<keyword evidence="1" id="KW-0472">Membrane</keyword>
<comment type="caution">
    <text evidence="2">The sequence shown here is derived from an EMBL/GenBank/DDBJ whole genome shotgun (WGS) entry which is preliminary data.</text>
</comment>
<name>A0A0V0Z8Y7_9BILA</name>
<keyword evidence="1" id="KW-0812">Transmembrane</keyword>
<feature type="non-terminal residue" evidence="2">
    <location>
        <position position="1"/>
    </location>
</feature>
<keyword evidence="3" id="KW-1185">Reference proteome</keyword>
<evidence type="ECO:0000313" key="2">
    <source>
        <dbReference type="EMBL" id="KRY08910.1"/>
    </source>
</evidence>
<accession>A0A0V0Z8Y7</accession>
<keyword evidence="1" id="KW-1133">Transmembrane helix</keyword>
<dbReference type="AlphaFoldDB" id="A0A0V0Z8Y7"/>
<protein>
    <submittedName>
        <fullName evidence="2">Uncharacterized protein</fullName>
    </submittedName>
</protein>
<evidence type="ECO:0000313" key="3">
    <source>
        <dbReference type="Proteomes" id="UP000054783"/>
    </source>
</evidence>
<organism evidence="2 3">
    <name type="scientific">Trichinella patagoniensis</name>
    <dbReference type="NCBI Taxonomy" id="990121"/>
    <lineage>
        <taxon>Eukaryota</taxon>
        <taxon>Metazoa</taxon>
        <taxon>Ecdysozoa</taxon>
        <taxon>Nematoda</taxon>
        <taxon>Enoplea</taxon>
        <taxon>Dorylaimia</taxon>
        <taxon>Trichinellida</taxon>
        <taxon>Trichinellidae</taxon>
        <taxon>Trichinella</taxon>
    </lineage>
</organism>
<dbReference type="Proteomes" id="UP000054783">
    <property type="component" value="Unassembled WGS sequence"/>
</dbReference>